<accession>A0A392PBA1</accession>
<reference evidence="1 2" key="1">
    <citation type="journal article" date="2018" name="Front. Plant Sci.">
        <title>Red Clover (Trifolium pratense) and Zigzag Clover (T. medium) - A Picture of Genomic Similarities and Differences.</title>
        <authorList>
            <person name="Dluhosova J."/>
            <person name="Istvanek J."/>
            <person name="Nedelnik J."/>
            <person name="Repkova J."/>
        </authorList>
    </citation>
    <scope>NUCLEOTIDE SEQUENCE [LARGE SCALE GENOMIC DNA]</scope>
    <source>
        <strain evidence="2">cv. 10/8</strain>
        <tissue evidence="1">Leaf</tissue>
    </source>
</reference>
<dbReference type="Proteomes" id="UP000265520">
    <property type="component" value="Unassembled WGS sequence"/>
</dbReference>
<evidence type="ECO:0000313" key="2">
    <source>
        <dbReference type="Proteomes" id="UP000265520"/>
    </source>
</evidence>
<sequence>MIDEVDSDRMARITMIHWTLWWRRNQRCWNDKTPTILEVIRRAGDTYQNWLQVQARTMNTDHVRAARVSYCWSKPVAGKLECNVDTAYCKEALRWLWNNYREAADIKVESDCLQVVQAINYTHNNNTEFGSMIVLCRNLLALNKNCK</sequence>
<evidence type="ECO:0000313" key="1">
    <source>
        <dbReference type="EMBL" id="MCI08917.1"/>
    </source>
</evidence>
<protein>
    <recommendedName>
        <fullName evidence="3">RNase H type-1 domain-containing protein</fullName>
    </recommendedName>
</protein>
<comment type="caution">
    <text evidence="1">The sequence shown here is derived from an EMBL/GenBank/DDBJ whole genome shotgun (WGS) entry which is preliminary data.</text>
</comment>
<evidence type="ECO:0008006" key="3">
    <source>
        <dbReference type="Google" id="ProtNLM"/>
    </source>
</evidence>
<organism evidence="1 2">
    <name type="scientific">Trifolium medium</name>
    <dbReference type="NCBI Taxonomy" id="97028"/>
    <lineage>
        <taxon>Eukaryota</taxon>
        <taxon>Viridiplantae</taxon>
        <taxon>Streptophyta</taxon>
        <taxon>Embryophyta</taxon>
        <taxon>Tracheophyta</taxon>
        <taxon>Spermatophyta</taxon>
        <taxon>Magnoliopsida</taxon>
        <taxon>eudicotyledons</taxon>
        <taxon>Gunneridae</taxon>
        <taxon>Pentapetalae</taxon>
        <taxon>rosids</taxon>
        <taxon>fabids</taxon>
        <taxon>Fabales</taxon>
        <taxon>Fabaceae</taxon>
        <taxon>Papilionoideae</taxon>
        <taxon>50 kb inversion clade</taxon>
        <taxon>NPAAA clade</taxon>
        <taxon>Hologalegina</taxon>
        <taxon>IRL clade</taxon>
        <taxon>Trifolieae</taxon>
        <taxon>Trifolium</taxon>
    </lineage>
</organism>
<feature type="non-terminal residue" evidence="1">
    <location>
        <position position="147"/>
    </location>
</feature>
<keyword evidence="2" id="KW-1185">Reference proteome</keyword>
<proteinExistence type="predicted"/>
<name>A0A392PBA1_9FABA</name>
<dbReference type="AlphaFoldDB" id="A0A392PBA1"/>
<gene>
    <name evidence="1" type="ORF">A2U01_0029999</name>
</gene>
<dbReference type="EMBL" id="LXQA010070783">
    <property type="protein sequence ID" value="MCI08917.1"/>
    <property type="molecule type" value="Genomic_DNA"/>
</dbReference>